<reference evidence="1" key="1">
    <citation type="submission" date="2018-06" db="EMBL/GenBank/DDBJ databases">
        <authorList>
            <person name="Zhirakovskaya E."/>
        </authorList>
    </citation>
    <scope>NUCLEOTIDE SEQUENCE</scope>
</reference>
<accession>A0A3B1AA66</accession>
<dbReference type="EMBL" id="UOFV01000227">
    <property type="protein sequence ID" value="VAX00922.1"/>
    <property type="molecule type" value="Genomic_DNA"/>
</dbReference>
<dbReference type="SUPFAM" id="SSF48695">
    <property type="entry name" value="Multiheme cytochromes"/>
    <property type="match status" value="1"/>
</dbReference>
<organism evidence="1">
    <name type="scientific">hydrothermal vent metagenome</name>
    <dbReference type="NCBI Taxonomy" id="652676"/>
    <lineage>
        <taxon>unclassified sequences</taxon>
        <taxon>metagenomes</taxon>
        <taxon>ecological metagenomes</taxon>
    </lineage>
</organism>
<sequence length="88" mass="9567">MHGTDNTRLIIDNSLKGVTQLDQSIRETPHRVIIKNGDYSQLCVLCHQMKVILDDGDLETGNGLSGVHEVGSDCRTCHTHGEAVQAGL</sequence>
<proteinExistence type="predicted"/>
<evidence type="ECO:0008006" key="2">
    <source>
        <dbReference type="Google" id="ProtNLM"/>
    </source>
</evidence>
<evidence type="ECO:0000313" key="1">
    <source>
        <dbReference type="EMBL" id="VAX00922.1"/>
    </source>
</evidence>
<name>A0A3B1AA66_9ZZZZ</name>
<gene>
    <name evidence="1" type="ORF">MNBD_GAMMA19-188</name>
</gene>
<protein>
    <recommendedName>
        <fullName evidence="2">Doubled CXXCH motif domain-containing protein</fullName>
    </recommendedName>
</protein>
<dbReference type="InterPro" id="IPR036280">
    <property type="entry name" value="Multihaem_cyt_sf"/>
</dbReference>
<dbReference type="AlphaFoldDB" id="A0A3B1AA66"/>